<accession>A0A8B8BUN0</accession>
<protein>
    <submittedName>
        <fullName evidence="3">Uncharacterized protein LOC111113260 isoform X1</fullName>
    </submittedName>
</protein>
<dbReference type="RefSeq" id="XP_022307072.1">
    <property type="nucleotide sequence ID" value="XM_022451364.1"/>
</dbReference>
<evidence type="ECO:0000256" key="1">
    <source>
        <dbReference type="SAM" id="Phobius"/>
    </source>
</evidence>
<dbReference type="InterPro" id="IPR009003">
    <property type="entry name" value="Peptidase_S1_PA"/>
</dbReference>
<feature type="transmembrane region" description="Helical" evidence="1">
    <location>
        <begin position="507"/>
        <end position="524"/>
    </location>
</feature>
<gene>
    <name evidence="3" type="primary">LOC111113260</name>
</gene>
<dbReference type="GeneID" id="111113260"/>
<dbReference type="KEGG" id="cvn:111113260"/>
<evidence type="ECO:0000313" key="3">
    <source>
        <dbReference type="RefSeq" id="XP_022307072.1"/>
    </source>
</evidence>
<dbReference type="OrthoDB" id="2339500at2759"/>
<keyword evidence="1" id="KW-0812">Transmembrane</keyword>
<keyword evidence="1" id="KW-1133">Transmembrane helix</keyword>
<name>A0A8B8BUN0_CRAVI</name>
<reference evidence="3" key="1">
    <citation type="submission" date="2025-08" db="UniProtKB">
        <authorList>
            <consortium name="RefSeq"/>
        </authorList>
    </citation>
    <scope>IDENTIFICATION</scope>
    <source>
        <tissue evidence="3">Whole sample</tissue>
    </source>
</reference>
<dbReference type="AlphaFoldDB" id="A0A8B8BUN0"/>
<dbReference type="SUPFAM" id="SSF50494">
    <property type="entry name" value="Trypsin-like serine proteases"/>
    <property type="match status" value="1"/>
</dbReference>
<organism evidence="2 3">
    <name type="scientific">Crassostrea virginica</name>
    <name type="common">Eastern oyster</name>
    <dbReference type="NCBI Taxonomy" id="6565"/>
    <lineage>
        <taxon>Eukaryota</taxon>
        <taxon>Metazoa</taxon>
        <taxon>Spiralia</taxon>
        <taxon>Lophotrochozoa</taxon>
        <taxon>Mollusca</taxon>
        <taxon>Bivalvia</taxon>
        <taxon>Autobranchia</taxon>
        <taxon>Pteriomorphia</taxon>
        <taxon>Ostreida</taxon>
        <taxon>Ostreoidea</taxon>
        <taxon>Ostreidae</taxon>
        <taxon>Crassostrea</taxon>
    </lineage>
</organism>
<keyword evidence="1" id="KW-0472">Membrane</keyword>
<keyword evidence="2" id="KW-1185">Reference proteome</keyword>
<evidence type="ECO:0000313" key="2">
    <source>
        <dbReference type="Proteomes" id="UP000694844"/>
    </source>
</evidence>
<sequence length="525" mass="60256">MDIKFEKQISQFPQGLQEFFLESKESIKQEMWSSIENDMESTKKELHDIYSQIVELQKYKFELPDQEKVVKEWKRREVIKDRDEVVSQFPSFLTYIAGRKNGVPTIKFFLKEDDENAKRHFRNICAATQLKLDFFVARNNQTELKQSSENNGKRHIHTKLSKKFEMKRKKMLEIIGRHEDRLLASYSNLVRIGVRIENKDGSQCIDPCIELFCLDKVIVSSGEHMLPEQLEGYPVVISEDFYMFLSCQNCNSLNNGCSIGRHYDNSAGSIGFFFKNCLSERGFLTAAHVALNSKELNELYDSTELFSKRNEGSNHKIVHPSYQEKIDATIIGNVSEAFCGNHEKKLGGFNYTGIDAAFVKCTSEIEEEMFAMEIADEEDLRIKNLHVSKKGTATGETTGLLHEGTLTFKIDNKYFDGVFTSFKGCYVVQDIKTAFCDDGDSGSGVFLKETKNQPKKALGILFANSNSKSYVCDIKKIVELFNLEVYHKNPSVVKMIKVFMARLGKNIIEFFIMMAFCFFCLYLLC</sequence>
<dbReference type="Proteomes" id="UP000694844">
    <property type="component" value="Chromosome 9"/>
</dbReference>
<proteinExistence type="predicted"/>